<dbReference type="GO" id="GO:0008968">
    <property type="term" value="F:D-sedoheptulose 7-phosphate isomerase activity"/>
    <property type="evidence" value="ECO:0007669"/>
    <property type="project" value="UniProtKB-UniRule"/>
</dbReference>
<comment type="catalytic activity">
    <reaction evidence="1 9">
        <text>2 D-sedoheptulose 7-phosphate = D-glycero-alpha-D-manno-heptose 7-phosphate + D-glycero-beta-D-manno-heptose 7-phosphate</text>
        <dbReference type="Rhea" id="RHEA:27489"/>
        <dbReference type="ChEBI" id="CHEBI:57483"/>
        <dbReference type="ChEBI" id="CHEBI:60203"/>
        <dbReference type="ChEBI" id="CHEBI:60204"/>
        <dbReference type="EC" id="5.3.1.28"/>
    </reaction>
</comment>
<protein>
    <recommendedName>
        <fullName evidence="9">Phosphoheptose isomerase</fullName>
        <ecNumber evidence="9">5.3.1.28</ecNumber>
    </recommendedName>
    <alternativeName>
        <fullName evidence="9">Sedoheptulose 7-phosphate isomerase</fullName>
    </alternativeName>
</protein>
<feature type="binding site" evidence="9">
    <location>
        <position position="173"/>
    </location>
    <ligand>
        <name>substrate</name>
    </ligand>
</feature>
<keyword evidence="8 9" id="KW-0119">Carbohydrate metabolism</keyword>
<sequence>MSQEIAELIGKYAQEGAALREAFFGENAARLEEIARIMAVSLAEGGKILYCGNGGSAADSQHLAAELVNRFQLERPPLPGIALTTDTSALTAIGNDYGFDQVFRKQVQGLGKRGDVLVAISTSGNSENLIQALKAAADMGIVRVGLLGGDGGEMAPLCQHVLIVPSKSTPLVQEVQIAAGHMLCKLIDYFLFENVAEIAEYISVDDPSGELIPDEEDAGD</sequence>
<evidence type="ECO:0000256" key="1">
    <source>
        <dbReference type="ARBA" id="ARBA00000348"/>
    </source>
</evidence>
<keyword evidence="12" id="KW-1185">Reference proteome</keyword>
<feature type="binding site" evidence="9">
    <location>
        <begin position="121"/>
        <end position="123"/>
    </location>
    <ligand>
        <name>substrate</name>
    </ligand>
</feature>
<dbReference type="SUPFAM" id="SSF53697">
    <property type="entry name" value="SIS domain"/>
    <property type="match status" value="1"/>
</dbReference>
<dbReference type="CDD" id="cd05006">
    <property type="entry name" value="SIS_GmhA"/>
    <property type="match status" value="1"/>
</dbReference>
<dbReference type="AlphaFoldDB" id="A0A7M3MH88"/>
<keyword evidence="5 9" id="KW-0479">Metal-binding</keyword>
<feature type="binding site" evidence="9">
    <location>
        <position position="66"/>
    </location>
    <ligand>
        <name>Zn(2+)</name>
        <dbReference type="ChEBI" id="CHEBI:29105"/>
    </ligand>
</feature>
<dbReference type="Proteomes" id="UP000448292">
    <property type="component" value="Unassembled WGS sequence"/>
</dbReference>
<gene>
    <name evidence="9" type="primary">gmhA</name>
    <name evidence="11" type="ORF">DPQ33_05130</name>
</gene>
<evidence type="ECO:0000256" key="6">
    <source>
        <dbReference type="ARBA" id="ARBA00022833"/>
    </source>
</evidence>
<dbReference type="GO" id="GO:0097367">
    <property type="term" value="F:carbohydrate derivative binding"/>
    <property type="evidence" value="ECO:0007669"/>
    <property type="project" value="InterPro"/>
</dbReference>
<evidence type="ECO:0000256" key="8">
    <source>
        <dbReference type="ARBA" id="ARBA00023277"/>
    </source>
</evidence>
<dbReference type="RefSeq" id="WP_144302119.1">
    <property type="nucleotide sequence ID" value="NZ_QMIE01000003.1"/>
</dbReference>
<dbReference type="GO" id="GO:2001061">
    <property type="term" value="P:D-glycero-D-manno-heptose 7-phosphate biosynthetic process"/>
    <property type="evidence" value="ECO:0007669"/>
    <property type="project" value="UniProtKB-UniPathway"/>
</dbReference>
<comment type="subcellular location">
    <subcellularLocation>
        <location evidence="2 9">Cytoplasm</location>
    </subcellularLocation>
</comment>
<evidence type="ECO:0000259" key="10">
    <source>
        <dbReference type="PROSITE" id="PS51464"/>
    </source>
</evidence>
<evidence type="ECO:0000256" key="4">
    <source>
        <dbReference type="ARBA" id="ARBA00022490"/>
    </source>
</evidence>
<comment type="miscellaneous">
    <text evidence="9">The reaction produces a racemic mixture of D-glycero-alpha-D-manno-heptose 7-phosphate and D-glycero-beta-D-manno-heptose 7-phosphate.</text>
</comment>
<evidence type="ECO:0000256" key="3">
    <source>
        <dbReference type="ARBA" id="ARBA00009894"/>
    </source>
</evidence>
<dbReference type="InterPro" id="IPR001347">
    <property type="entry name" value="SIS_dom"/>
</dbReference>
<dbReference type="InterPro" id="IPR035461">
    <property type="entry name" value="GmhA/DiaA"/>
</dbReference>
<dbReference type="InterPro" id="IPR046348">
    <property type="entry name" value="SIS_dom_sf"/>
</dbReference>
<dbReference type="PROSITE" id="PS51464">
    <property type="entry name" value="SIS"/>
    <property type="match status" value="1"/>
</dbReference>
<reference evidence="11 12" key="1">
    <citation type="submission" date="2018-06" db="EMBL/GenBank/DDBJ databases">
        <title>Complete genome of Desulfovibrio indonesiensis P37SLT.</title>
        <authorList>
            <person name="Crispim J.S."/>
            <person name="Vidigal P.M.P."/>
            <person name="Silva L.C.F."/>
            <person name="Laguardia C.N."/>
            <person name="Araujo L.C."/>
            <person name="Dias R.S."/>
            <person name="Sousa M.P."/>
            <person name="Paula S.O."/>
            <person name="Silva C."/>
        </authorList>
    </citation>
    <scope>NUCLEOTIDE SEQUENCE [LARGE SCALE GENOMIC DNA]</scope>
    <source>
        <strain evidence="11 12">P37SLT</strain>
    </source>
</reference>
<evidence type="ECO:0000313" key="11">
    <source>
        <dbReference type="EMBL" id="TVM18845.1"/>
    </source>
</evidence>
<evidence type="ECO:0000256" key="5">
    <source>
        <dbReference type="ARBA" id="ARBA00022723"/>
    </source>
</evidence>
<evidence type="ECO:0000256" key="2">
    <source>
        <dbReference type="ARBA" id="ARBA00004496"/>
    </source>
</evidence>
<feature type="binding site" evidence="9">
    <location>
        <position position="66"/>
    </location>
    <ligand>
        <name>substrate</name>
    </ligand>
</feature>
<comment type="caution">
    <text evidence="11">The sequence shown here is derived from an EMBL/GenBank/DDBJ whole genome shotgun (WGS) entry which is preliminary data.</text>
</comment>
<dbReference type="HAMAP" id="MF_00067">
    <property type="entry name" value="GmhA"/>
    <property type="match status" value="1"/>
</dbReference>
<dbReference type="PANTHER" id="PTHR30390">
    <property type="entry name" value="SEDOHEPTULOSE 7-PHOSPHATE ISOMERASE / DNAA INITIATOR-ASSOCIATING FACTOR FOR REPLICATION INITIATION"/>
    <property type="match status" value="1"/>
</dbReference>
<feature type="binding site" evidence="9">
    <location>
        <position position="173"/>
    </location>
    <ligand>
        <name>Zn(2+)</name>
        <dbReference type="ChEBI" id="CHEBI:29105"/>
    </ligand>
</feature>
<dbReference type="Pfam" id="PF13580">
    <property type="entry name" value="SIS_2"/>
    <property type="match status" value="1"/>
</dbReference>
<dbReference type="EC" id="5.3.1.28" evidence="9"/>
<comment type="pathway">
    <text evidence="9">Carbohydrate biosynthesis; D-glycero-D-manno-heptose 7-phosphate biosynthesis; D-glycero-alpha-D-manno-heptose 7-phosphate and D-glycero-beta-D-manno-heptose 7-phosphate from sedoheptulose 7-phosphate: step 1/1.</text>
</comment>
<dbReference type="GO" id="GO:0005975">
    <property type="term" value="P:carbohydrate metabolic process"/>
    <property type="evidence" value="ECO:0007669"/>
    <property type="project" value="UniProtKB-UniRule"/>
</dbReference>
<feature type="binding site" evidence="9">
    <location>
        <position position="181"/>
    </location>
    <ligand>
        <name>Zn(2+)</name>
        <dbReference type="ChEBI" id="CHEBI:29105"/>
    </ligand>
</feature>
<evidence type="ECO:0000256" key="7">
    <source>
        <dbReference type="ARBA" id="ARBA00023235"/>
    </source>
</evidence>
<keyword evidence="6 9" id="KW-0862">Zinc</keyword>
<proteinExistence type="inferred from homology"/>
<dbReference type="GO" id="GO:0005737">
    <property type="term" value="C:cytoplasm"/>
    <property type="evidence" value="ECO:0007669"/>
    <property type="project" value="UniProtKB-SubCell"/>
</dbReference>
<evidence type="ECO:0000313" key="12">
    <source>
        <dbReference type="Proteomes" id="UP000448292"/>
    </source>
</evidence>
<dbReference type="EMBL" id="QMIE01000003">
    <property type="protein sequence ID" value="TVM18845.1"/>
    <property type="molecule type" value="Genomic_DNA"/>
</dbReference>
<accession>A0A7M3MH88</accession>
<dbReference type="PANTHER" id="PTHR30390:SF6">
    <property type="entry name" value="DNAA INITIATOR-ASSOCIATING PROTEIN DIAA"/>
    <property type="match status" value="1"/>
</dbReference>
<comment type="similarity">
    <text evidence="3 9">Belongs to the SIS family. GmhA subfamily.</text>
</comment>
<dbReference type="InterPro" id="IPR050099">
    <property type="entry name" value="SIS_GmhA/DiaA_subfam"/>
</dbReference>
<feature type="domain" description="SIS" evidence="10">
    <location>
        <begin position="38"/>
        <end position="201"/>
    </location>
</feature>
<dbReference type="OrthoDB" id="9810929at2"/>
<dbReference type="InterPro" id="IPR004515">
    <property type="entry name" value="Phosphoheptose_Isoase"/>
</dbReference>
<keyword evidence="4 9" id="KW-0963">Cytoplasm</keyword>
<feature type="binding site" evidence="9">
    <location>
        <position position="126"/>
    </location>
    <ligand>
        <name>substrate</name>
    </ligand>
</feature>
<dbReference type="GO" id="GO:0008270">
    <property type="term" value="F:zinc ion binding"/>
    <property type="evidence" value="ECO:0007669"/>
    <property type="project" value="UniProtKB-UniRule"/>
</dbReference>
<dbReference type="UniPathway" id="UPA00041">
    <property type="reaction ID" value="UER00436"/>
</dbReference>
<organism evidence="11 12">
    <name type="scientific">Oceanidesulfovibrio indonesiensis</name>
    <dbReference type="NCBI Taxonomy" id="54767"/>
    <lineage>
        <taxon>Bacteria</taxon>
        <taxon>Pseudomonadati</taxon>
        <taxon>Thermodesulfobacteriota</taxon>
        <taxon>Desulfovibrionia</taxon>
        <taxon>Desulfovibrionales</taxon>
        <taxon>Desulfovibrionaceae</taxon>
        <taxon>Oceanidesulfovibrio</taxon>
    </lineage>
</organism>
<feature type="binding site" evidence="9">
    <location>
        <begin position="95"/>
        <end position="96"/>
    </location>
    <ligand>
        <name>substrate</name>
    </ligand>
</feature>
<evidence type="ECO:0000256" key="9">
    <source>
        <dbReference type="HAMAP-Rule" id="MF_00067"/>
    </source>
</evidence>
<comment type="cofactor">
    <cofactor evidence="9">
        <name>Zn(2+)</name>
        <dbReference type="ChEBI" id="CHEBI:29105"/>
    </cofactor>
    <text evidence="9">Binds 1 zinc ion per subunit.</text>
</comment>
<feature type="binding site" evidence="9">
    <location>
        <position position="62"/>
    </location>
    <ligand>
        <name>Zn(2+)</name>
        <dbReference type="ChEBI" id="CHEBI:29105"/>
    </ligand>
</feature>
<name>A0A7M3MH88_9BACT</name>
<dbReference type="Gene3D" id="3.40.50.10490">
    <property type="entry name" value="Glucose-6-phosphate isomerase like protein, domain 1"/>
    <property type="match status" value="1"/>
</dbReference>
<keyword evidence="7 9" id="KW-0413">Isomerase</keyword>
<comment type="function">
    <text evidence="9">Catalyzes the isomerization of sedoheptulose 7-phosphate in D-glycero-D-manno-heptose 7-phosphate.</text>
</comment>
<feature type="binding site" evidence="9">
    <location>
        <begin position="53"/>
        <end position="55"/>
    </location>
    <ligand>
        <name>substrate</name>
    </ligand>
</feature>